<proteinExistence type="inferred from homology"/>
<feature type="compositionally biased region" description="Basic and acidic residues" evidence="4">
    <location>
        <begin position="161"/>
        <end position="182"/>
    </location>
</feature>
<accession>A0A833RND9</accession>
<evidence type="ECO:0000256" key="2">
    <source>
        <dbReference type="ARBA" id="ARBA00038006"/>
    </source>
</evidence>
<evidence type="ECO:0000256" key="3">
    <source>
        <dbReference type="SAM" id="Coils"/>
    </source>
</evidence>
<gene>
    <name evidence="6" type="ORF">FCM35_KLT18091</name>
</gene>
<dbReference type="PROSITE" id="PS51774">
    <property type="entry name" value="NAB"/>
    <property type="match status" value="1"/>
</dbReference>
<keyword evidence="7" id="KW-1185">Reference proteome</keyword>
<evidence type="ECO:0000313" key="7">
    <source>
        <dbReference type="Proteomes" id="UP000623129"/>
    </source>
</evidence>
<protein>
    <submittedName>
        <fullName evidence="6">Protein NETWORKED 1A</fullName>
    </submittedName>
</protein>
<evidence type="ECO:0000313" key="6">
    <source>
        <dbReference type="EMBL" id="KAF3337504.1"/>
    </source>
</evidence>
<name>A0A833RND9_9POAL</name>
<dbReference type="AlphaFoldDB" id="A0A833RND9"/>
<dbReference type="PANTHER" id="PTHR32258">
    <property type="entry name" value="PROTEIN NETWORKED 4A"/>
    <property type="match status" value="1"/>
</dbReference>
<dbReference type="InterPro" id="IPR051861">
    <property type="entry name" value="NET_actin-binding_domain"/>
</dbReference>
<feature type="coiled-coil region" evidence="3">
    <location>
        <begin position="251"/>
        <end position="295"/>
    </location>
</feature>
<dbReference type="OrthoDB" id="776293at2759"/>
<evidence type="ECO:0000256" key="1">
    <source>
        <dbReference type="ARBA" id="ARBA00023054"/>
    </source>
</evidence>
<feature type="region of interest" description="Disordered" evidence="4">
    <location>
        <begin position="144"/>
        <end position="195"/>
    </location>
</feature>
<sequence length="363" mass="41840">MEALLASKASDGLERRDGEGQVENAKALVALKRSDSTRSCQCQRHQCWKKAEDLEENTKSMLSLIKLEDGDSFEACAETYYKKKPELEKQIEQFQKLYHLLLDQYTPILARFSVSSISTANQLENTFDLNPQSLNINSSNLVTEPRLEDVDPDTQLQTDKIMTETSRKTPEEKSSISERHYESFSFPSTPKPLRNESYDSGIELSVEDIDPEILEKNISKLSETGPKISGQSVFERWINFEKRISTSEVILELVEDNKTHMDELLHRYEEQNRVNNRLREHIEVMMRENQLLHDENLKLMSENKLLVKTIEDRVKEERRSKFCSSCYGASVIKNTMSWLKARIKSPCAHAHACQGISKKVNQC</sequence>
<dbReference type="GO" id="GO:0003779">
    <property type="term" value="F:actin binding"/>
    <property type="evidence" value="ECO:0007669"/>
    <property type="project" value="InterPro"/>
</dbReference>
<evidence type="ECO:0000259" key="5">
    <source>
        <dbReference type="PROSITE" id="PS51774"/>
    </source>
</evidence>
<evidence type="ECO:0000256" key="4">
    <source>
        <dbReference type="SAM" id="MobiDB-lite"/>
    </source>
</evidence>
<organism evidence="6 7">
    <name type="scientific">Carex littledalei</name>
    <dbReference type="NCBI Taxonomy" id="544730"/>
    <lineage>
        <taxon>Eukaryota</taxon>
        <taxon>Viridiplantae</taxon>
        <taxon>Streptophyta</taxon>
        <taxon>Embryophyta</taxon>
        <taxon>Tracheophyta</taxon>
        <taxon>Spermatophyta</taxon>
        <taxon>Magnoliopsida</taxon>
        <taxon>Liliopsida</taxon>
        <taxon>Poales</taxon>
        <taxon>Cyperaceae</taxon>
        <taxon>Cyperoideae</taxon>
        <taxon>Cariceae</taxon>
        <taxon>Carex</taxon>
        <taxon>Carex subgen. Euthyceras</taxon>
    </lineage>
</organism>
<dbReference type="EMBL" id="SWLB01000006">
    <property type="protein sequence ID" value="KAF3337504.1"/>
    <property type="molecule type" value="Genomic_DNA"/>
</dbReference>
<dbReference type="InterPro" id="IPR011684">
    <property type="entry name" value="NAB"/>
</dbReference>
<keyword evidence="1 3" id="KW-0175">Coiled coil</keyword>
<comment type="caution">
    <text evidence="6">The sequence shown here is derived from an EMBL/GenBank/DDBJ whole genome shotgun (WGS) entry which is preliminary data.</text>
</comment>
<dbReference type="Proteomes" id="UP000623129">
    <property type="component" value="Unassembled WGS sequence"/>
</dbReference>
<dbReference type="PANTHER" id="PTHR32258:SF28">
    <property type="entry name" value="PROTEIN NETWORKED 3A-RELATED"/>
    <property type="match status" value="1"/>
</dbReference>
<feature type="domain" description="NAB" evidence="5">
    <location>
        <begin position="24"/>
        <end position="112"/>
    </location>
</feature>
<reference evidence="6" key="1">
    <citation type="submission" date="2020-01" db="EMBL/GenBank/DDBJ databases">
        <title>Genome sequence of Kobresia littledalei, the first chromosome-level genome in the family Cyperaceae.</title>
        <authorList>
            <person name="Qu G."/>
        </authorList>
    </citation>
    <scope>NUCLEOTIDE SEQUENCE</scope>
    <source>
        <strain evidence="6">C.B.Clarke</strain>
        <tissue evidence="6">Leaf</tissue>
    </source>
</reference>
<comment type="similarity">
    <text evidence="2">Belongs to the NET family.</text>
</comment>
<dbReference type="Pfam" id="PF07765">
    <property type="entry name" value="KIP1"/>
    <property type="match status" value="1"/>
</dbReference>